<organism evidence="1 2">
    <name type="scientific">Cohnella xylanilytica</name>
    <dbReference type="NCBI Taxonomy" id="557555"/>
    <lineage>
        <taxon>Bacteria</taxon>
        <taxon>Bacillati</taxon>
        <taxon>Bacillota</taxon>
        <taxon>Bacilli</taxon>
        <taxon>Bacillales</taxon>
        <taxon>Paenibacillaceae</taxon>
        <taxon>Cohnella</taxon>
    </lineage>
</organism>
<dbReference type="EMBL" id="JACJVR010000056">
    <property type="protein sequence ID" value="MBB6692627.1"/>
    <property type="molecule type" value="Genomic_DNA"/>
</dbReference>
<accession>A0A841TVS9</accession>
<evidence type="ECO:0000313" key="2">
    <source>
        <dbReference type="Proteomes" id="UP000553776"/>
    </source>
</evidence>
<dbReference type="RefSeq" id="WP_185136616.1">
    <property type="nucleotide sequence ID" value="NZ_JACJVR010000056.1"/>
</dbReference>
<reference evidence="1 2" key="1">
    <citation type="submission" date="2020-08" db="EMBL/GenBank/DDBJ databases">
        <title>Cohnella phylogeny.</title>
        <authorList>
            <person name="Dunlap C."/>
        </authorList>
    </citation>
    <scope>NUCLEOTIDE SEQUENCE [LARGE SCALE GENOMIC DNA]</scope>
    <source>
        <strain evidence="1 2">DSM 25239</strain>
    </source>
</reference>
<evidence type="ECO:0000313" key="1">
    <source>
        <dbReference type="EMBL" id="MBB6692627.1"/>
    </source>
</evidence>
<name>A0A841TVS9_9BACL</name>
<sequence>MFVKLNRIVGMSLLAALLPILVLSTFPRPLYAYMPAFEPAISLASRPAADVPKAAVFGVRQEKVVKAVPLAPEWIRAVTEALESSPAAYGGFEVNPRSGIVIHFPFAEPLRIRNEKIPDAIRELYLFLEPGQKPRALLFLASSNKKPIFELNYDAEKLVRTLGLKEEWANNR</sequence>
<comment type="caution">
    <text evidence="1">The sequence shown here is derived from an EMBL/GenBank/DDBJ whole genome shotgun (WGS) entry which is preliminary data.</text>
</comment>
<protein>
    <submittedName>
        <fullName evidence="1">Uncharacterized protein</fullName>
    </submittedName>
</protein>
<dbReference type="Proteomes" id="UP000553776">
    <property type="component" value="Unassembled WGS sequence"/>
</dbReference>
<proteinExistence type="predicted"/>
<gene>
    <name evidence="1" type="ORF">H7B90_14550</name>
</gene>
<dbReference type="AlphaFoldDB" id="A0A841TVS9"/>
<keyword evidence="2" id="KW-1185">Reference proteome</keyword>